<dbReference type="InterPro" id="IPR036162">
    <property type="entry name" value="Resolvase-like_N_sf"/>
</dbReference>
<evidence type="ECO:0000256" key="2">
    <source>
        <dbReference type="ARBA" id="ARBA00023125"/>
    </source>
</evidence>
<proteinExistence type="predicted"/>
<keyword evidence="1" id="KW-0229">DNA integration</keyword>
<dbReference type="PROSITE" id="PS51736">
    <property type="entry name" value="RECOMBINASES_3"/>
    <property type="match status" value="1"/>
</dbReference>
<evidence type="ECO:0000256" key="3">
    <source>
        <dbReference type="ARBA" id="ARBA00023172"/>
    </source>
</evidence>
<evidence type="ECO:0000256" key="5">
    <source>
        <dbReference type="PROSITE-ProRule" id="PRU10137"/>
    </source>
</evidence>
<gene>
    <name evidence="9" type="ORF">H9Q64_12315</name>
</gene>
<evidence type="ECO:0000313" key="9">
    <source>
        <dbReference type="EMBL" id="QNP37241.1"/>
    </source>
</evidence>
<dbReference type="PROSITE" id="PS00397">
    <property type="entry name" value="RECOMBINASES_1"/>
    <property type="match status" value="1"/>
</dbReference>
<keyword evidence="2" id="KW-0238">DNA-binding</keyword>
<evidence type="ECO:0000313" key="10">
    <source>
        <dbReference type="Proteomes" id="UP000516122"/>
    </source>
</evidence>
<dbReference type="GO" id="GO:0000150">
    <property type="term" value="F:DNA strand exchange activity"/>
    <property type="evidence" value="ECO:0007669"/>
    <property type="project" value="InterPro"/>
</dbReference>
<keyword evidence="3" id="KW-0233">DNA recombination</keyword>
<dbReference type="EMBL" id="CP060804">
    <property type="protein sequence ID" value="QNP37241.1"/>
    <property type="molecule type" value="Genomic_DNA"/>
</dbReference>
<dbReference type="Proteomes" id="UP000516122">
    <property type="component" value="Chromosome"/>
</dbReference>
<dbReference type="InterPro" id="IPR038109">
    <property type="entry name" value="DNA_bind_recomb_sf"/>
</dbReference>
<evidence type="ECO:0000259" key="8">
    <source>
        <dbReference type="PROSITE" id="PS51737"/>
    </source>
</evidence>
<dbReference type="PANTHER" id="PTHR30461:SF23">
    <property type="entry name" value="DNA RECOMBINASE-RELATED"/>
    <property type="match status" value="1"/>
</dbReference>
<dbReference type="AlphaFoldDB" id="A0A7H0FMH5"/>
<sequence length="470" mass="53879">MKGESELDKKAAIYIRVSTQEQATEGYSIQAQTDRLTKYVEAKDFILYKKYIDAGYSASKLERPAMQELIQDVQSKKVDVVIVYKLDRLSRSQKDTMYLIEDIFRPNDVELISMQESFDTSTAFGSATVGMLSVFAQLERKSISERMITGRVERAKKGFYHTGGQDRPPAGYQFNSDNQLVINEYEAAAIKDLFRLYNDGLGKSSISEYLKKNYPGKNKWLPSSIHRMLKNSLYIGKVKFSGAEYDGIHEPIIDEVTFYKTQKEIARRKQTNTKRYNYVALLGGLCECGICGAKMANRRSVGRKGKVYRYYRCYSKKGSPIHMMKIDGCPSKAQQQFIIDEAVINNLKNIDVEAELKKRSAPQTNTSLISSQIESIDKQINKLIDLFQVDSMPLDVISEKIDKLNKEKQSMEKLLERKNKLDKTELQHRFAILKSFDWDNSSIESKRAVIEMLVQKVIIHDNSIEIILVE</sequence>
<evidence type="ECO:0000256" key="1">
    <source>
        <dbReference type="ARBA" id="ARBA00022908"/>
    </source>
</evidence>
<dbReference type="Gene3D" id="3.90.1750.20">
    <property type="entry name" value="Putative Large Serine Recombinase, Chain B, Domain 2"/>
    <property type="match status" value="1"/>
</dbReference>
<dbReference type="Pfam" id="PF13408">
    <property type="entry name" value="Zn_ribbon_recom"/>
    <property type="match status" value="1"/>
</dbReference>
<dbReference type="Pfam" id="PF00239">
    <property type="entry name" value="Resolvase"/>
    <property type="match status" value="1"/>
</dbReference>
<feature type="active site" description="O-(5'-phospho-DNA)-serine intermediate" evidence="4 5">
    <location>
        <position position="18"/>
    </location>
</feature>
<dbReference type="GO" id="GO:0015074">
    <property type="term" value="P:DNA integration"/>
    <property type="evidence" value="ECO:0007669"/>
    <property type="project" value="UniProtKB-KW"/>
</dbReference>
<dbReference type="InterPro" id="IPR025827">
    <property type="entry name" value="Zn_ribbon_recom_dom"/>
</dbReference>
<feature type="domain" description="Resolvase/invertase-type recombinase catalytic" evidence="7">
    <location>
        <begin position="10"/>
        <end position="158"/>
    </location>
</feature>
<dbReference type="CDD" id="cd00338">
    <property type="entry name" value="Ser_Recombinase"/>
    <property type="match status" value="1"/>
</dbReference>
<feature type="coiled-coil region" evidence="6">
    <location>
        <begin position="394"/>
        <end position="424"/>
    </location>
</feature>
<dbReference type="PROSITE" id="PS51737">
    <property type="entry name" value="RECOMBINASE_DNA_BIND"/>
    <property type="match status" value="1"/>
</dbReference>
<dbReference type="InterPro" id="IPR011109">
    <property type="entry name" value="DNA_bind_recombinase_dom"/>
</dbReference>
<dbReference type="GO" id="GO:0003677">
    <property type="term" value="F:DNA binding"/>
    <property type="evidence" value="ECO:0007669"/>
    <property type="project" value="UniProtKB-KW"/>
</dbReference>
<dbReference type="InterPro" id="IPR006119">
    <property type="entry name" value="Resolv_N"/>
</dbReference>
<keyword evidence="6" id="KW-0175">Coiled coil</keyword>
<organism evidence="9 10">
    <name type="scientific">Enterococcus faecalis</name>
    <name type="common">Streptococcus faecalis</name>
    <dbReference type="NCBI Taxonomy" id="1351"/>
    <lineage>
        <taxon>Bacteria</taxon>
        <taxon>Bacillati</taxon>
        <taxon>Bacillota</taxon>
        <taxon>Bacilli</taxon>
        <taxon>Lactobacillales</taxon>
        <taxon>Enterococcaceae</taxon>
        <taxon>Enterococcus</taxon>
    </lineage>
</organism>
<protein>
    <submittedName>
        <fullName evidence="9">Recombinase family protein</fullName>
    </submittedName>
</protein>
<dbReference type="Pfam" id="PF07508">
    <property type="entry name" value="Recombinase"/>
    <property type="match status" value="1"/>
</dbReference>
<evidence type="ECO:0000259" key="7">
    <source>
        <dbReference type="PROSITE" id="PS51736"/>
    </source>
</evidence>
<evidence type="ECO:0000256" key="4">
    <source>
        <dbReference type="PIRSR" id="PIRSR606118-50"/>
    </source>
</evidence>
<feature type="domain" description="Recombinase" evidence="8">
    <location>
        <begin position="169"/>
        <end position="271"/>
    </location>
</feature>
<name>A0A7H0FMH5_ENTFL</name>
<dbReference type="PANTHER" id="PTHR30461">
    <property type="entry name" value="DNA-INVERTASE FROM LAMBDOID PROPHAGE"/>
    <property type="match status" value="1"/>
</dbReference>
<dbReference type="SMART" id="SM00857">
    <property type="entry name" value="Resolvase"/>
    <property type="match status" value="1"/>
</dbReference>
<reference evidence="9 10" key="1">
    <citation type="submission" date="2020-08" db="EMBL/GenBank/DDBJ databases">
        <title>Enterococcus faecalis SF28073 genome assembly.</title>
        <authorList>
            <person name="Duerkop B.A."/>
            <person name="Johnson C.N."/>
        </authorList>
    </citation>
    <scope>NUCLEOTIDE SEQUENCE [LARGE SCALE GENOMIC DNA]</scope>
    <source>
        <strain evidence="9 10">SF28073</strain>
    </source>
</reference>
<dbReference type="SUPFAM" id="SSF53041">
    <property type="entry name" value="Resolvase-like"/>
    <property type="match status" value="1"/>
</dbReference>
<dbReference type="InterPro" id="IPR050639">
    <property type="entry name" value="SSR_resolvase"/>
</dbReference>
<accession>A0A7H0FMH5</accession>
<dbReference type="Gene3D" id="3.40.50.1390">
    <property type="entry name" value="Resolvase, N-terminal catalytic domain"/>
    <property type="match status" value="1"/>
</dbReference>
<evidence type="ECO:0000256" key="6">
    <source>
        <dbReference type="SAM" id="Coils"/>
    </source>
</evidence>
<dbReference type="InterPro" id="IPR006118">
    <property type="entry name" value="Recombinase_CS"/>
</dbReference>